<protein>
    <recommendedName>
        <fullName evidence="4">Porin</fullName>
    </recommendedName>
</protein>
<dbReference type="AlphaFoldDB" id="A0A1X3DCM2"/>
<dbReference type="GeneID" id="94580466"/>
<evidence type="ECO:0000313" key="2">
    <source>
        <dbReference type="EMBL" id="OSI17678.1"/>
    </source>
</evidence>
<keyword evidence="3" id="KW-1185">Reference proteome</keyword>
<dbReference type="Proteomes" id="UP000193118">
    <property type="component" value="Unassembled WGS sequence"/>
</dbReference>
<name>A0A1X3DCM2_9NEIS</name>
<dbReference type="OrthoDB" id="5845122at2"/>
<proteinExistence type="predicted"/>
<feature type="signal peptide" evidence="1">
    <location>
        <begin position="1"/>
        <end position="21"/>
    </location>
</feature>
<dbReference type="RefSeq" id="WP_085365645.1">
    <property type="nucleotide sequence ID" value="NZ_CAUJPZ010000006.1"/>
</dbReference>
<dbReference type="STRING" id="194197.BWD09_05170"/>
<organism evidence="2 3">
    <name type="scientific">Neisseria dentiae</name>
    <dbReference type="NCBI Taxonomy" id="194197"/>
    <lineage>
        <taxon>Bacteria</taxon>
        <taxon>Pseudomonadati</taxon>
        <taxon>Pseudomonadota</taxon>
        <taxon>Betaproteobacteria</taxon>
        <taxon>Neisseriales</taxon>
        <taxon>Neisseriaceae</taxon>
        <taxon>Neisseria</taxon>
    </lineage>
</organism>
<reference evidence="3" key="1">
    <citation type="submission" date="2017-01" db="EMBL/GenBank/DDBJ databases">
        <authorList>
            <person name="Wolfgang W.J."/>
            <person name="Cole J."/>
            <person name="Wroblewski D."/>
            <person name="Mcginnis J."/>
            <person name="Musser K.A."/>
        </authorList>
    </citation>
    <scope>NUCLEOTIDE SEQUENCE [LARGE SCALE GENOMIC DNA]</scope>
    <source>
        <strain evidence="3">DSM 19151</strain>
    </source>
</reference>
<dbReference type="Gene3D" id="2.40.160.10">
    <property type="entry name" value="Porin"/>
    <property type="match status" value="1"/>
</dbReference>
<comment type="caution">
    <text evidence="2">The sequence shown here is derived from an EMBL/GenBank/DDBJ whole genome shotgun (WGS) entry which is preliminary data.</text>
</comment>
<keyword evidence="1" id="KW-0732">Signal</keyword>
<evidence type="ECO:0000313" key="3">
    <source>
        <dbReference type="Proteomes" id="UP000193118"/>
    </source>
</evidence>
<dbReference type="InterPro" id="IPR023614">
    <property type="entry name" value="Porin_dom_sf"/>
</dbReference>
<sequence length="365" mass="40335">MKPQKILPFVCASLFAAPALAANTSAALATTDDYVNAGAKRASSDYNVIPDRFGIHGTIRVRADSGDTATNYATEDNAKNNTASHLNADLWFSARVYKDWKIVTQIEPQIDLETGKFNGDHDVPMNKLYAEGTVHDKIKARVGKFGAFSSYGRVLDNEVTGAELFFDYKYPTKVAVARVTKHLNDNPWGVEVRREMMVSAQTMIPVTDKVNVGATAVYLNDVKQPDNSRKNAIFGEIGADVKINDDWSAMAAYSRSNLTGVKDSAGKKVSPDGIFTGVRFKKAEWEVRNSYDVFFNLRRVGAMSGISSVEDYSKNVQGAQIGFNYVPYKNFKLNAFYLHGKQVNATVGSNKQDVNVVRGQIEYKF</sequence>
<evidence type="ECO:0008006" key="4">
    <source>
        <dbReference type="Google" id="ProtNLM"/>
    </source>
</evidence>
<accession>A0A1X3DCM2</accession>
<dbReference type="EMBL" id="MTBO01000009">
    <property type="protein sequence ID" value="OSI17678.1"/>
    <property type="molecule type" value="Genomic_DNA"/>
</dbReference>
<evidence type="ECO:0000256" key="1">
    <source>
        <dbReference type="SAM" id="SignalP"/>
    </source>
</evidence>
<gene>
    <name evidence="2" type="ORF">BWD09_05170</name>
</gene>
<feature type="chain" id="PRO_5012214057" description="Porin" evidence="1">
    <location>
        <begin position="22"/>
        <end position="365"/>
    </location>
</feature>
<dbReference type="SUPFAM" id="SSF56935">
    <property type="entry name" value="Porins"/>
    <property type="match status" value="1"/>
</dbReference>